<dbReference type="Gene3D" id="2.30.130.10">
    <property type="entry name" value="PUA domain"/>
    <property type="match status" value="1"/>
</dbReference>
<dbReference type="CDD" id="cd04242">
    <property type="entry name" value="AAK_G5K_ProB"/>
    <property type="match status" value="1"/>
</dbReference>
<proteinExistence type="inferred from homology"/>
<feature type="binding site" evidence="8">
    <location>
        <position position="13"/>
    </location>
    <ligand>
        <name>ATP</name>
        <dbReference type="ChEBI" id="CHEBI:30616"/>
    </ligand>
</feature>
<comment type="pathway">
    <text evidence="8">Amino-acid biosynthesis; L-proline biosynthesis; L-glutamate 5-semialdehyde from L-glutamate: step 1/2.</text>
</comment>
<evidence type="ECO:0000256" key="1">
    <source>
        <dbReference type="ARBA" id="ARBA00022490"/>
    </source>
</evidence>
<dbReference type="InterPro" id="IPR001048">
    <property type="entry name" value="Asp/Glu/Uridylate_kinase"/>
</dbReference>
<reference evidence="10 11" key="1">
    <citation type="submission" date="2016-12" db="EMBL/GenBank/DDBJ databases">
        <title>Diversity of luminous bacteria.</title>
        <authorList>
            <person name="Yoshizawa S."/>
            <person name="Kogure K."/>
        </authorList>
    </citation>
    <scope>NUCLEOTIDE SEQUENCE [LARGE SCALE GENOMIC DNA]</scope>
    <source>
        <strain evidence="10 11">SA4-48</strain>
    </source>
</reference>
<dbReference type="Pfam" id="PF00696">
    <property type="entry name" value="AA_kinase"/>
    <property type="match status" value="1"/>
</dbReference>
<comment type="function">
    <text evidence="8">Catalyzes the transfer of a phosphate group to glutamate to form L-glutamate 5-phosphate.</text>
</comment>
<dbReference type="PANTHER" id="PTHR43654">
    <property type="entry name" value="GLUTAMATE 5-KINASE"/>
    <property type="match status" value="1"/>
</dbReference>
<dbReference type="OrthoDB" id="9804434at2"/>
<feature type="binding site" evidence="8">
    <location>
        <position position="136"/>
    </location>
    <ligand>
        <name>substrate</name>
    </ligand>
</feature>
<dbReference type="GO" id="GO:0003723">
    <property type="term" value="F:RNA binding"/>
    <property type="evidence" value="ECO:0007669"/>
    <property type="project" value="InterPro"/>
</dbReference>
<organism evidence="10 11">
    <name type="scientific">Psychrosphaera saromensis</name>
    <dbReference type="NCBI Taxonomy" id="716813"/>
    <lineage>
        <taxon>Bacteria</taxon>
        <taxon>Pseudomonadati</taxon>
        <taxon>Pseudomonadota</taxon>
        <taxon>Gammaproteobacteria</taxon>
        <taxon>Alteromonadales</taxon>
        <taxon>Pseudoalteromonadaceae</taxon>
        <taxon>Psychrosphaera</taxon>
    </lineage>
</organism>
<evidence type="ECO:0000256" key="3">
    <source>
        <dbReference type="ARBA" id="ARBA00022650"/>
    </source>
</evidence>
<dbReference type="GO" id="GO:0005524">
    <property type="term" value="F:ATP binding"/>
    <property type="evidence" value="ECO:0007669"/>
    <property type="project" value="UniProtKB-KW"/>
</dbReference>
<keyword evidence="7 8" id="KW-0067">ATP-binding</keyword>
<keyword evidence="11" id="KW-1185">Reference proteome</keyword>
<dbReference type="SUPFAM" id="SSF88697">
    <property type="entry name" value="PUA domain-like"/>
    <property type="match status" value="1"/>
</dbReference>
<feature type="binding site" evidence="8">
    <location>
        <position position="148"/>
    </location>
    <ligand>
        <name>substrate</name>
    </ligand>
</feature>
<feature type="binding site" evidence="8">
    <location>
        <begin position="210"/>
        <end position="216"/>
    </location>
    <ligand>
        <name>ATP</name>
        <dbReference type="ChEBI" id="CHEBI:30616"/>
    </ligand>
</feature>
<feature type="domain" description="Aspartate/glutamate/uridylate kinase" evidence="9">
    <location>
        <begin position="9"/>
        <end position="234"/>
    </location>
</feature>
<dbReference type="HAMAP" id="MF_00456">
    <property type="entry name" value="ProB"/>
    <property type="match status" value="1"/>
</dbReference>
<evidence type="ECO:0000256" key="4">
    <source>
        <dbReference type="ARBA" id="ARBA00022679"/>
    </source>
</evidence>
<dbReference type="InterPro" id="IPR036393">
    <property type="entry name" value="AceGlu_kinase-like_sf"/>
</dbReference>
<keyword evidence="5 8" id="KW-0547">Nucleotide-binding</keyword>
<evidence type="ECO:0000259" key="9">
    <source>
        <dbReference type="Pfam" id="PF00696"/>
    </source>
</evidence>
<dbReference type="InterPro" id="IPR036974">
    <property type="entry name" value="PUA_sf"/>
</dbReference>
<dbReference type="PIRSF" id="PIRSF000729">
    <property type="entry name" value="GK"/>
    <property type="match status" value="1"/>
</dbReference>
<dbReference type="FunFam" id="3.40.1160.10:FF:000006">
    <property type="entry name" value="Glutamate 5-kinase"/>
    <property type="match status" value="1"/>
</dbReference>
<dbReference type="InterPro" id="IPR011529">
    <property type="entry name" value="Glu_5kinase"/>
</dbReference>
<dbReference type="AlphaFoldDB" id="A0A2S7V0K3"/>
<dbReference type="GO" id="GO:0005829">
    <property type="term" value="C:cytosol"/>
    <property type="evidence" value="ECO:0007669"/>
    <property type="project" value="TreeGrafter"/>
</dbReference>
<evidence type="ECO:0000256" key="5">
    <source>
        <dbReference type="ARBA" id="ARBA00022741"/>
    </source>
</evidence>
<keyword evidence="4 8" id="KW-0808">Transferase</keyword>
<dbReference type="InterPro" id="IPR041739">
    <property type="entry name" value="G5K_ProB"/>
</dbReference>
<dbReference type="RefSeq" id="WP_105053583.1">
    <property type="nucleotide sequence ID" value="NZ_BMYG01000009.1"/>
</dbReference>
<sequence length="365" mass="39340">MALFSNFERIVLKVGSALIAPDGKGCSPHKLFPIAQFIIECRSRGIEVVLVSSGSIAAGRQYFPKSNCDSIAMKKAMAAAGQADMISTWDRLFDFPTCQILLTHGDLADPERYQSVSATIDKALSYGILPIVNENDTITTDELKVGDNDNLAAIVSAAVNADGLVLCTDVDGLYTGNPREDSNAKLIPLVKSITAIVKNLDMSTTNSVGTGGMATKVESAEKATAHGITTYIINGEKPDVFPALLRDENPGTIFEPSQTPMSDRTHWLKHTTRSQGEFVVDKSGEQTVLDGIGDLTSDQLLSVIGDFNTGDTVLIKSQDGKYLAKAITKRSSCLMSYVTELDDIESEQLTPLEAVFEHEQVSLLK</sequence>
<evidence type="ECO:0000313" key="11">
    <source>
        <dbReference type="Proteomes" id="UP000239007"/>
    </source>
</evidence>
<dbReference type="PROSITE" id="PS50890">
    <property type="entry name" value="PUA"/>
    <property type="match status" value="1"/>
</dbReference>
<dbReference type="Gene3D" id="3.40.1160.10">
    <property type="entry name" value="Acetylglutamate kinase-like"/>
    <property type="match status" value="1"/>
</dbReference>
<dbReference type="InterPro" id="IPR001057">
    <property type="entry name" value="Glu/AcGlu_kinase"/>
</dbReference>
<comment type="caution">
    <text evidence="10">The sequence shown here is derived from an EMBL/GenBank/DDBJ whole genome shotgun (WGS) entry which is preliminary data.</text>
</comment>
<evidence type="ECO:0000256" key="6">
    <source>
        <dbReference type="ARBA" id="ARBA00022777"/>
    </source>
</evidence>
<evidence type="ECO:0000313" key="10">
    <source>
        <dbReference type="EMBL" id="PQJ55060.1"/>
    </source>
</evidence>
<keyword evidence="3 8" id="KW-0641">Proline biosynthesis</keyword>
<dbReference type="InterPro" id="IPR015947">
    <property type="entry name" value="PUA-like_sf"/>
</dbReference>
<gene>
    <name evidence="8" type="primary">proB</name>
    <name evidence="10" type="ORF">BTO11_16305</name>
</gene>
<dbReference type="Proteomes" id="UP000239007">
    <property type="component" value="Unassembled WGS sequence"/>
</dbReference>
<comment type="subcellular location">
    <subcellularLocation>
        <location evidence="8">Cytoplasm</location>
    </subcellularLocation>
</comment>
<dbReference type="EC" id="2.7.2.11" evidence="8"/>
<keyword evidence="1 8" id="KW-0963">Cytoplasm</keyword>
<dbReference type="GO" id="GO:0055129">
    <property type="term" value="P:L-proline biosynthetic process"/>
    <property type="evidence" value="ECO:0007669"/>
    <property type="project" value="UniProtKB-UniRule"/>
</dbReference>
<dbReference type="InterPro" id="IPR019797">
    <property type="entry name" value="Glutamate_5-kinase_CS"/>
</dbReference>
<dbReference type="UniPathway" id="UPA00098">
    <property type="reaction ID" value="UER00359"/>
</dbReference>
<dbReference type="EMBL" id="MSCH01000003">
    <property type="protein sequence ID" value="PQJ55060.1"/>
    <property type="molecule type" value="Genomic_DNA"/>
</dbReference>
<name>A0A2S7V0K3_9GAMM</name>
<keyword evidence="2 8" id="KW-0028">Amino-acid biosynthesis</keyword>
<evidence type="ECO:0000256" key="7">
    <source>
        <dbReference type="ARBA" id="ARBA00022840"/>
    </source>
</evidence>
<dbReference type="PANTHER" id="PTHR43654:SF1">
    <property type="entry name" value="ISOPENTENYL PHOSPHATE KINASE"/>
    <property type="match status" value="1"/>
</dbReference>
<accession>A0A2S7V0K3</accession>
<comment type="catalytic activity">
    <reaction evidence="8">
        <text>L-glutamate + ATP = L-glutamyl 5-phosphate + ADP</text>
        <dbReference type="Rhea" id="RHEA:14877"/>
        <dbReference type="ChEBI" id="CHEBI:29985"/>
        <dbReference type="ChEBI" id="CHEBI:30616"/>
        <dbReference type="ChEBI" id="CHEBI:58274"/>
        <dbReference type="ChEBI" id="CHEBI:456216"/>
        <dbReference type="EC" id="2.7.2.11"/>
    </reaction>
</comment>
<dbReference type="PROSITE" id="PS00902">
    <property type="entry name" value="GLUTAMATE_5_KINASE"/>
    <property type="match status" value="1"/>
</dbReference>
<dbReference type="GO" id="GO:0004349">
    <property type="term" value="F:glutamate 5-kinase activity"/>
    <property type="evidence" value="ECO:0007669"/>
    <property type="project" value="UniProtKB-UniRule"/>
</dbReference>
<comment type="similarity">
    <text evidence="8">Belongs to the glutamate 5-kinase family.</text>
</comment>
<dbReference type="SUPFAM" id="SSF53633">
    <property type="entry name" value="Carbamate kinase-like"/>
    <property type="match status" value="1"/>
</dbReference>
<keyword evidence="6 8" id="KW-0418">Kinase</keyword>
<feature type="binding site" evidence="8">
    <location>
        <begin position="168"/>
        <end position="169"/>
    </location>
    <ligand>
        <name>ATP</name>
        <dbReference type="ChEBI" id="CHEBI:30616"/>
    </ligand>
</feature>
<evidence type="ECO:0000256" key="8">
    <source>
        <dbReference type="HAMAP-Rule" id="MF_00456"/>
    </source>
</evidence>
<dbReference type="InterPro" id="IPR005715">
    <property type="entry name" value="Glu_5kinase/COase_Synthase"/>
</dbReference>
<protein>
    <recommendedName>
        <fullName evidence="8">Glutamate 5-kinase</fullName>
        <ecNumber evidence="8">2.7.2.11</ecNumber>
    </recommendedName>
    <alternativeName>
        <fullName evidence="8">Gamma-glutamyl kinase</fullName>
        <shortName evidence="8">GK</shortName>
    </alternativeName>
</protein>
<feature type="binding site" evidence="8">
    <location>
        <position position="53"/>
    </location>
    <ligand>
        <name>substrate</name>
    </ligand>
</feature>
<evidence type="ECO:0000256" key="2">
    <source>
        <dbReference type="ARBA" id="ARBA00022605"/>
    </source>
</evidence>
<dbReference type="PRINTS" id="PR00474">
    <property type="entry name" value="GLU5KINASE"/>
</dbReference>
<dbReference type="NCBIfam" id="TIGR01027">
    <property type="entry name" value="proB"/>
    <property type="match status" value="1"/>
</dbReference>